<dbReference type="EMBL" id="CP023994">
    <property type="protein sequence ID" value="AWR20703.1"/>
    <property type="molecule type" value="Genomic_DNA"/>
</dbReference>
<dbReference type="Proteomes" id="UP000246894">
    <property type="component" value="Chromosome"/>
</dbReference>
<evidence type="ECO:0000313" key="2">
    <source>
        <dbReference type="Proteomes" id="UP000246894"/>
    </source>
</evidence>
<dbReference type="AlphaFoldDB" id="A0A2Z3RZL3"/>
<evidence type="ECO:0008006" key="3">
    <source>
        <dbReference type="Google" id="ProtNLM"/>
    </source>
</evidence>
<dbReference type="OrthoDB" id="9807209at2"/>
<dbReference type="RefSeq" id="WP_110232633.1">
    <property type="nucleotide sequence ID" value="NZ_CP023994.1"/>
</dbReference>
<protein>
    <recommendedName>
        <fullName evidence="3">Glycosyltransferase</fullName>
    </recommendedName>
</protein>
<dbReference type="Pfam" id="PF13692">
    <property type="entry name" value="Glyco_trans_1_4"/>
    <property type="match status" value="1"/>
</dbReference>
<reference evidence="1 2" key="1">
    <citation type="submission" date="2017-10" db="EMBL/GenBank/DDBJ databases">
        <title>Genome of an Actinobacterium that displays light-enhanced growth.</title>
        <authorList>
            <person name="Maresca J.A."/>
            <person name="Hempel P."/>
            <person name="Shevchenko O."/>
            <person name="Miller K.J."/>
            <person name="Hahn M.W."/>
        </authorList>
    </citation>
    <scope>NUCLEOTIDE SEQUENCE [LARGE SCALE GENOMIC DNA]</scope>
    <source>
        <strain evidence="1 2">MWH-Mo1</strain>
    </source>
</reference>
<gene>
    <name evidence="1" type="ORF">AURMO_00078</name>
</gene>
<keyword evidence="2" id="KW-1185">Reference proteome</keyword>
<dbReference type="GO" id="GO:0016757">
    <property type="term" value="F:glycosyltransferase activity"/>
    <property type="evidence" value="ECO:0007669"/>
    <property type="project" value="TreeGrafter"/>
</dbReference>
<dbReference type="Gene3D" id="3.40.50.2000">
    <property type="entry name" value="Glycogen Phosphorylase B"/>
    <property type="match status" value="1"/>
</dbReference>
<sequence length="366" mass="39668">MKKRAILITPLVPGKTGNGLSMRAGIWLECLSQDFDVDLVVVPIYPAHPSAPDFARHSASTINILTPLASETGLYNIRIGESDIDKLHNLARAAALVVVFRLVTAELTAATSLHRLPSILDLDDVDWVREERLGNQHLTEDIIRKTSELSRRFDLVTFAQPHSSIPHLSDVVSANVMTIPNASRAPESPSQESTAKTTDLLFVGTLGYAPNEEGLLWFITEVVPLLPGVRVTLVGANPTPELLSYQSSLVRIHANVPEVSSWYRTAHVAIVPLFAGSGTRIKILEAWAHHTPVVTTSMGIEGILNTQGALIADSASAFAAACASLLHSPDLARSLAQDGHQLWQDHYSLSSSRHHISLAVEKVLPT</sequence>
<organism evidence="1 2">
    <name type="scientific">Aurantimicrobium photophilum</name>
    <dbReference type="NCBI Taxonomy" id="1987356"/>
    <lineage>
        <taxon>Bacteria</taxon>
        <taxon>Bacillati</taxon>
        <taxon>Actinomycetota</taxon>
        <taxon>Actinomycetes</taxon>
        <taxon>Micrococcales</taxon>
        <taxon>Microbacteriaceae</taxon>
        <taxon>Aurantimicrobium</taxon>
    </lineage>
</organism>
<dbReference type="PANTHER" id="PTHR12526:SF600">
    <property type="entry name" value="GLYCOSYL TRANSFERASE GROUP 1"/>
    <property type="match status" value="1"/>
</dbReference>
<proteinExistence type="predicted"/>
<dbReference type="PANTHER" id="PTHR12526">
    <property type="entry name" value="GLYCOSYLTRANSFERASE"/>
    <property type="match status" value="1"/>
</dbReference>
<dbReference type="KEGG" id="aum:AURMO_00078"/>
<evidence type="ECO:0000313" key="1">
    <source>
        <dbReference type="EMBL" id="AWR20703.1"/>
    </source>
</evidence>
<dbReference type="SUPFAM" id="SSF53756">
    <property type="entry name" value="UDP-Glycosyltransferase/glycogen phosphorylase"/>
    <property type="match status" value="1"/>
</dbReference>
<accession>A0A2Z3RZL3</accession>
<name>A0A2Z3RZL3_9MICO</name>